<organism evidence="2">
    <name type="scientific">Amphimedon queenslandica</name>
    <name type="common">Sponge</name>
    <dbReference type="NCBI Taxonomy" id="400682"/>
    <lineage>
        <taxon>Eukaryota</taxon>
        <taxon>Metazoa</taxon>
        <taxon>Porifera</taxon>
        <taxon>Demospongiae</taxon>
        <taxon>Heteroscleromorpha</taxon>
        <taxon>Haplosclerida</taxon>
        <taxon>Niphatidae</taxon>
        <taxon>Amphimedon</taxon>
    </lineage>
</organism>
<keyword evidence="1" id="KW-0732">Signal</keyword>
<evidence type="ECO:0008006" key="3">
    <source>
        <dbReference type="Google" id="ProtNLM"/>
    </source>
</evidence>
<evidence type="ECO:0000313" key="2">
    <source>
        <dbReference type="EnsemblMetazoa" id="Aqu2.1.05229_001"/>
    </source>
</evidence>
<feature type="signal peptide" evidence="1">
    <location>
        <begin position="1"/>
        <end position="16"/>
    </location>
</feature>
<feature type="chain" id="PRO_5012530421" description="Tektin" evidence="1">
    <location>
        <begin position="17"/>
        <end position="125"/>
    </location>
</feature>
<accession>A0A1X7SSU7</accession>
<dbReference type="EnsemblMetazoa" id="Aqu2.1.05229_001">
    <property type="protein sequence ID" value="Aqu2.1.05229_001"/>
    <property type="gene ID" value="Aqu2.1.05229"/>
</dbReference>
<evidence type="ECO:0000256" key="1">
    <source>
        <dbReference type="SAM" id="SignalP"/>
    </source>
</evidence>
<dbReference type="AlphaFoldDB" id="A0A1X7SSU7"/>
<proteinExistence type="predicted"/>
<dbReference type="InParanoid" id="A0A1X7SSU7"/>
<name>A0A1X7SSU7_AMPQE</name>
<reference evidence="2" key="1">
    <citation type="submission" date="2017-05" db="UniProtKB">
        <authorList>
            <consortium name="EnsemblMetazoa"/>
        </authorList>
    </citation>
    <scope>IDENTIFICATION</scope>
</reference>
<sequence>LLTFLFVQLSTLVMEGERIEEAFRRHREACIHGIDNHFNKQQKLLETECHWKKIIDARNTACFTEDELPDNKEDEPELLGELMEAVAAIADLHINVSNFTERQSQMYIQKRTFHKIKSSYKLKRT</sequence>
<protein>
    <recommendedName>
        <fullName evidence="3">Tektin</fullName>
    </recommendedName>
</protein>